<keyword evidence="3" id="KW-0963">Cytoplasm</keyword>
<evidence type="ECO:0000313" key="5">
    <source>
        <dbReference type="EMBL" id="ADY26006.1"/>
    </source>
</evidence>
<dbReference type="PROSITE" id="PS51219">
    <property type="entry name" value="DPCK"/>
    <property type="match status" value="1"/>
</dbReference>
<name>F0RM86_DEIPM</name>
<keyword evidence="3 5" id="KW-0418">Kinase</keyword>
<dbReference type="GO" id="GO:0015937">
    <property type="term" value="P:coenzyme A biosynthetic process"/>
    <property type="evidence" value="ECO:0007669"/>
    <property type="project" value="UniProtKB-UniRule"/>
</dbReference>
<dbReference type="PANTHER" id="PTHR10695:SF46">
    <property type="entry name" value="BIFUNCTIONAL COENZYME A SYNTHASE-RELATED"/>
    <property type="match status" value="1"/>
</dbReference>
<comment type="subcellular location">
    <subcellularLocation>
        <location evidence="3">Cytoplasm</location>
    </subcellularLocation>
</comment>
<dbReference type="EC" id="2.7.1.24" evidence="3 4"/>
<evidence type="ECO:0000256" key="3">
    <source>
        <dbReference type="HAMAP-Rule" id="MF_00376"/>
    </source>
</evidence>
<dbReference type="Gene3D" id="3.40.50.300">
    <property type="entry name" value="P-loop containing nucleotide triphosphate hydrolases"/>
    <property type="match status" value="1"/>
</dbReference>
<dbReference type="GO" id="GO:0004140">
    <property type="term" value="F:dephospho-CoA kinase activity"/>
    <property type="evidence" value="ECO:0007669"/>
    <property type="project" value="UniProtKB-UniRule"/>
</dbReference>
<dbReference type="UniPathway" id="UPA00241">
    <property type="reaction ID" value="UER00356"/>
</dbReference>
<keyword evidence="3" id="KW-0173">Coenzyme A biosynthesis</keyword>
<dbReference type="GO" id="GO:0005524">
    <property type="term" value="F:ATP binding"/>
    <property type="evidence" value="ECO:0007669"/>
    <property type="project" value="UniProtKB-UniRule"/>
</dbReference>
<reference evidence="5 6" key="2">
    <citation type="journal article" date="2012" name="Stand. Genomic Sci.">
        <title>Complete genome sequence of the orange-red pigmented, radioresistant Deinococcus proteolyticus type strain (MRP(T)).</title>
        <authorList>
            <person name="Copeland A."/>
            <person name="Zeytun A."/>
            <person name="Yassawong M."/>
            <person name="Nolan M."/>
            <person name="Lucas S."/>
            <person name="Hammon N."/>
            <person name="Deshpande S."/>
            <person name="Cheng J.F."/>
            <person name="Han C."/>
            <person name="Tapia R."/>
            <person name="Goodwin L.A."/>
            <person name="Pitluck S."/>
            <person name="Mavromatis K."/>
            <person name="Liolios K."/>
            <person name="Pagani I."/>
            <person name="Ivanova N."/>
            <person name="Mikhailova N."/>
            <person name="Pati A."/>
            <person name="Chen A."/>
            <person name="Palaniappan K."/>
            <person name="Land M."/>
            <person name="Hauser L."/>
            <person name="Jeffries C.D."/>
            <person name="Brambilla E.M."/>
            <person name="Rohde M."/>
            <person name="Sikorski J."/>
            <person name="Pukall R."/>
            <person name="Goker M."/>
            <person name="Detter J.C."/>
            <person name="Woyke T."/>
            <person name="Bristow J."/>
            <person name="Eisen J.A."/>
            <person name="Markowitz V."/>
            <person name="Hugenholtz P."/>
            <person name="Kyrpides N.C."/>
            <person name="Klenk H.P."/>
            <person name="Lapidus A."/>
        </authorList>
    </citation>
    <scope>NUCLEOTIDE SEQUENCE [LARGE SCALE GENOMIC DNA]</scope>
    <source>
        <strain evidence="6">ATCC 35074 / DSM 20540 / JCM 6276 / NBRC 101906 / NCIMB 13154 / VKM Ac-1939 / CCM 2703 / MRP</strain>
    </source>
</reference>
<dbReference type="EMBL" id="CP002536">
    <property type="protein sequence ID" value="ADY26006.1"/>
    <property type="molecule type" value="Genomic_DNA"/>
</dbReference>
<keyword evidence="6" id="KW-1185">Reference proteome</keyword>
<proteinExistence type="inferred from homology"/>
<dbReference type="KEGG" id="dpt:Deipr_0850"/>
<accession>F0RM86</accession>
<dbReference type="GO" id="GO:0005737">
    <property type="term" value="C:cytoplasm"/>
    <property type="evidence" value="ECO:0007669"/>
    <property type="project" value="UniProtKB-SubCell"/>
</dbReference>
<dbReference type="HAMAP" id="MF_00376">
    <property type="entry name" value="Dephospho_CoA_kinase"/>
    <property type="match status" value="1"/>
</dbReference>
<sequence length="226" mass="23832">MSVEHPAGGEGGRALPRRLGLTGSIGAGKSTVAALLREAGLTVIDADALARQVTADPAVLAELAALWPEVVSGQGAHAQLDRAALATRVFADPTQLAQLEAVTHPHIRVATGQALRAAAERGERWVVQDIPLLFEKGLDSDMDAVWVVDAPLELRLRRLAERSGLSREQALAREAAQWPPERKRALAGAVIENAGSLDELRGQVTGQLAALLAPPQGSGREDAVKR</sequence>
<dbReference type="Pfam" id="PF01121">
    <property type="entry name" value="CoaE"/>
    <property type="match status" value="1"/>
</dbReference>
<keyword evidence="1 3" id="KW-0547">Nucleotide-binding</keyword>
<gene>
    <name evidence="3" type="primary">coaE</name>
    <name evidence="5" type="ordered locus">Deipr_0850</name>
</gene>
<dbReference type="NCBIfam" id="TIGR00152">
    <property type="entry name" value="dephospho-CoA kinase"/>
    <property type="match status" value="1"/>
</dbReference>
<organism evidence="5 6">
    <name type="scientific">Deinococcus proteolyticus (strain ATCC 35074 / DSM 20540 / JCM 6276 / NBRC 101906 / NCIMB 13154 / VKM Ac-1939 / CCM 2703 / MRP)</name>
    <dbReference type="NCBI Taxonomy" id="693977"/>
    <lineage>
        <taxon>Bacteria</taxon>
        <taxon>Thermotogati</taxon>
        <taxon>Deinococcota</taxon>
        <taxon>Deinococci</taxon>
        <taxon>Deinococcales</taxon>
        <taxon>Deinococcaceae</taxon>
        <taxon>Deinococcus</taxon>
    </lineage>
</organism>
<dbReference type="RefSeq" id="WP_013614615.1">
    <property type="nucleotide sequence ID" value="NC_015161.1"/>
</dbReference>
<evidence type="ECO:0000256" key="1">
    <source>
        <dbReference type="ARBA" id="ARBA00022741"/>
    </source>
</evidence>
<dbReference type="InterPro" id="IPR027417">
    <property type="entry name" value="P-loop_NTPase"/>
</dbReference>
<dbReference type="Proteomes" id="UP000007718">
    <property type="component" value="Chromosome"/>
</dbReference>
<protein>
    <recommendedName>
        <fullName evidence="3 4">Dephospho-CoA kinase</fullName>
        <ecNumber evidence="3 4">2.7.1.24</ecNumber>
    </recommendedName>
    <alternativeName>
        <fullName evidence="3">Dephosphocoenzyme A kinase</fullName>
    </alternativeName>
</protein>
<comment type="pathway">
    <text evidence="3">Cofactor biosynthesis; coenzyme A biosynthesis; CoA from (R)-pantothenate: step 5/5.</text>
</comment>
<comment type="catalytic activity">
    <reaction evidence="3">
        <text>3'-dephospho-CoA + ATP = ADP + CoA + H(+)</text>
        <dbReference type="Rhea" id="RHEA:18245"/>
        <dbReference type="ChEBI" id="CHEBI:15378"/>
        <dbReference type="ChEBI" id="CHEBI:30616"/>
        <dbReference type="ChEBI" id="CHEBI:57287"/>
        <dbReference type="ChEBI" id="CHEBI:57328"/>
        <dbReference type="ChEBI" id="CHEBI:456216"/>
        <dbReference type="EC" id="2.7.1.24"/>
    </reaction>
</comment>
<reference evidence="6" key="1">
    <citation type="submission" date="2011-02" db="EMBL/GenBank/DDBJ databases">
        <title>The complete sequence of chromosome of Deinococcus proteolyticus DSM 20540.</title>
        <authorList>
            <consortium name="US DOE Joint Genome Institute (JGI-PGF)"/>
            <person name="Lucas S."/>
            <person name="Copeland A."/>
            <person name="Lapidus A."/>
            <person name="Bruce D."/>
            <person name="Goodwin L."/>
            <person name="Pitluck S."/>
            <person name="Kyrpides N."/>
            <person name="Mavromatis K."/>
            <person name="Pagani I."/>
            <person name="Ivanova N."/>
            <person name="Ovchinnikova G."/>
            <person name="Zeytun A."/>
            <person name="Detter J.C."/>
            <person name="Han C."/>
            <person name="Land M."/>
            <person name="Hauser L."/>
            <person name="Markowitz V."/>
            <person name="Cheng J.-F."/>
            <person name="Hugenholtz P."/>
            <person name="Woyke T."/>
            <person name="Wu D."/>
            <person name="Pukall R."/>
            <person name="Steenblock K."/>
            <person name="Brambilla E."/>
            <person name="Klenk H.-P."/>
            <person name="Eisen J.A."/>
        </authorList>
    </citation>
    <scope>NUCLEOTIDE SEQUENCE [LARGE SCALE GENOMIC DNA]</scope>
    <source>
        <strain evidence="6">ATCC 35074 / DSM 20540 / JCM 6276 / NBRC 101906 / NCIMB 13154 / VKM Ac-1939 / CCM 2703 / MRP</strain>
    </source>
</reference>
<keyword evidence="3 5" id="KW-0808">Transferase</keyword>
<keyword evidence="2 3" id="KW-0067">ATP-binding</keyword>
<comment type="similarity">
    <text evidence="3">Belongs to the CoaE family.</text>
</comment>
<feature type="binding site" evidence="3">
    <location>
        <begin position="26"/>
        <end position="31"/>
    </location>
    <ligand>
        <name>ATP</name>
        <dbReference type="ChEBI" id="CHEBI:30616"/>
    </ligand>
</feature>
<dbReference type="InterPro" id="IPR001977">
    <property type="entry name" value="Depp_CoAkinase"/>
</dbReference>
<dbReference type="AlphaFoldDB" id="F0RM86"/>
<evidence type="ECO:0000313" key="6">
    <source>
        <dbReference type="Proteomes" id="UP000007718"/>
    </source>
</evidence>
<dbReference type="HOGENOM" id="CLU_057180_1_1_0"/>
<dbReference type="CDD" id="cd02022">
    <property type="entry name" value="DPCK"/>
    <property type="match status" value="1"/>
</dbReference>
<dbReference type="PANTHER" id="PTHR10695">
    <property type="entry name" value="DEPHOSPHO-COA KINASE-RELATED"/>
    <property type="match status" value="1"/>
</dbReference>
<dbReference type="SUPFAM" id="SSF52540">
    <property type="entry name" value="P-loop containing nucleoside triphosphate hydrolases"/>
    <property type="match status" value="1"/>
</dbReference>
<comment type="function">
    <text evidence="3">Catalyzes the phosphorylation of the 3'-hydroxyl group of dephosphocoenzyme A to form coenzyme A.</text>
</comment>
<dbReference type="eggNOG" id="COG0237">
    <property type="taxonomic scope" value="Bacteria"/>
</dbReference>
<dbReference type="STRING" id="693977.Deipr_0850"/>
<evidence type="ECO:0000256" key="4">
    <source>
        <dbReference type="NCBIfam" id="TIGR00152"/>
    </source>
</evidence>
<evidence type="ECO:0000256" key="2">
    <source>
        <dbReference type="ARBA" id="ARBA00022840"/>
    </source>
</evidence>